<dbReference type="EMBL" id="GGMS01002440">
    <property type="protein sequence ID" value="MBY71643.1"/>
    <property type="molecule type" value="Transcribed_RNA"/>
</dbReference>
<keyword evidence="1" id="KW-1133">Transmembrane helix</keyword>
<evidence type="ECO:0000313" key="2">
    <source>
        <dbReference type="EMBL" id="MBY71643.1"/>
    </source>
</evidence>
<proteinExistence type="predicted"/>
<feature type="transmembrane region" description="Helical" evidence="1">
    <location>
        <begin position="106"/>
        <end position="125"/>
    </location>
</feature>
<organism evidence="2">
    <name type="scientific">Sipha flava</name>
    <name type="common">yellow sugarcane aphid</name>
    <dbReference type="NCBI Taxonomy" id="143950"/>
    <lineage>
        <taxon>Eukaryota</taxon>
        <taxon>Metazoa</taxon>
        <taxon>Ecdysozoa</taxon>
        <taxon>Arthropoda</taxon>
        <taxon>Hexapoda</taxon>
        <taxon>Insecta</taxon>
        <taxon>Pterygota</taxon>
        <taxon>Neoptera</taxon>
        <taxon>Paraneoptera</taxon>
        <taxon>Hemiptera</taxon>
        <taxon>Sternorrhyncha</taxon>
        <taxon>Aphidomorpha</taxon>
        <taxon>Aphidoidea</taxon>
        <taxon>Aphididae</taxon>
        <taxon>Sipha</taxon>
    </lineage>
</organism>
<protein>
    <submittedName>
        <fullName evidence="2">Uncharacterized protein</fullName>
    </submittedName>
</protein>
<reference evidence="2" key="1">
    <citation type="submission" date="2018-04" db="EMBL/GenBank/DDBJ databases">
        <title>Transcriptome assembly of Sipha flava.</title>
        <authorList>
            <person name="Scully E.D."/>
            <person name="Geib S.M."/>
            <person name="Palmer N.A."/>
            <person name="Koch K."/>
            <person name="Bradshaw J."/>
            <person name="Heng-Moss T."/>
            <person name="Sarath G."/>
        </authorList>
    </citation>
    <scope>NUCLEOTIDE SEQUENCE</scope>
</reference>
<dbReference type="AlphaFoldDB" id="A0A2S2Q1X2"/>
<keyword evidence="1" id="KW-0472">Membrane</keyword>
<sequence length="126" mass="14174">MRTGGLLQNPLEKCRDSRDGERSWEVMTTNVRSIENCTKKVSSASVEMLWRVVITIRLSGAINNAPIDRCSDPVIFNNGSTMFVVAIIDATDNGVLAVNVDQYHGMWLLCPLFSFVLYLYLVFVVR</sequence>
<evidence type="ECO:0000256" key="1">
    <source>
        <dbReference type="SAM" id="Phobius"/>
    </source>
</evidence>
<gene>
    <name evidence="2" type="ORF">g.155604</name>
</gene>
<accession>A0A2S2Q1X2</accession>
<keyword evidence="1" id="KW-0812">Transmembrane</keyword>
<name>A0A2S2Q1X2_9HEMI</name>